<dbReference type="InterPro" id="IPR036291">
    <property type="entry name" value="NAD(P)-bd_dom_sf"/>
</dbReference>
<sequence length="307" mass="32922">MLRFGLKYRTCLVTGGTKGIGKAIVEEFCALGAQIFTCARNEEELSMNLNAWKNKGFNVQGCIADVSIREDRVHLIAKVHEAFGGQLHVLVNNVGTNVRKPTVEYTDQEYQHIMSTNLESAYHLTQLCHPLLKRGATQDIISSRPRNPISSSSCELNNPPGAGGDAFNATSSTAEKGATQRAAAGSVVLFNSSVAGGPTAMWSGTVYAMTKAALNQLTRNLACEWAADGIRVNSVAPWYTATSLAYQVLQDEKLKAEVLAHTPMKRIGLPEEVASVMSFLAGPGASFVTGQTIAVDGGYSVLGFYRS</sequence>
<dbReference type="OrthoDB" id="417891at2759"/>
<dbReference type="GO" id="GO:0016491">
    <property type="term" value="F:oxidoreductase activity"/>
    <property type="evidence" value="ECO:0007669"/>
    <property type="project" value="UniProtKB-KW"/>
</dbReference>
<dbReference type="PRINTS" id="PR00081">
    <property type="entry name" value="GDHRDH"/>
</dbReference>
<dbReference type="Proteomes" id="UP000232323">
    <property type="component" value="Unassembled WGS sequence"/>
</dbReference>
<evidence type="ECO:0008006" key="5">
    <source>
        <dbReference type="Google" id="ProtNLM"/>
    </source>
</evidence>
<proteinExistence type="predicted"/>
<organism evidence="3 4">
    <name type="scientific">Chlamydomonas eustigma</name>
    <dbReference type="NCBI Taxonomy" id="1157962"/>
    <lineage>
        <taxon>Eukaryota</taxon>
        <taxon>Viridiplantae</taxon>
        <taxon>Chlorophyta</taxon>
        <taxon>core chlorophytes</taxon>
        <taxon>Chlorophyceae</taxon>
        <taxon>CS clade</taxon>
        <taxon>Chlamydomonadales</taxon>
        <taxon>Chlamydomonadaceae</taxon>
        <taxon>Chlamydomonas</taxon>
    </lineage>
</organism>
<accession>A0A250WU25</accession>
<dbReference type="InterPro" id="IPR002347">
    <property type="entry name" value="SDR_fam"/>
</dbReference>
<feature type="region of interest" description="Disordered" evidence="2">
    <location>
        <begin position="142"/>
        <end position="174"/>
    </location>
</feature>
<evidence type="ECO:0000313" key="3">
    <source>
        <dbReference type="EMBL" id="GAX74323.1"/>
    </source>
</evidence>
<keyword evidence="4" id="KW-1185">Reference proteome</keyword>
<reference evidence="3 4" key="1">
    <citation type="submission" date="2017-08" db="EMBL/GenBank/DDBJ databases">
        <title>Acidophilic green algal genome provides insights into adaptation to an acidic environment.</title>
        <authorList>
            <person name="Hirooka S."/>
            <person name="Hirose Y."/>
            <person name="Kanesaki Y."/>
            <person name="Higuchi S."/>
            <person name="Fujiwara T."/>
            <person name="Onuma R."/>
            <person name="Era A."/>
            <person name="Ohbayashi R."/>
            <person name="Uzuka A."/>
            <person name="Nozaki H."/>
            <person name="Yoshikawa H."/>
            <person name="Miyagishima S.Y."/>
        </authorList>
    </citation>
    <scope>NUCLEOTIDE SEQUENCE [LARGE SCALE GENOMIC DNA]</scope>
    <source>
        <strain evidence="3 4">NIES-2499</strain>
    </source>
</reference>
<dbReference type="PANTHER" id="PTHR42898">
    <property type="entry name" value="TROPINONE REDUCTASE"/>
    <property type="match status" value="1"/>
</dbReference>
<name>A0A250WU25_9CHLO</name>
<dbReference type="Pfam" id="PF13561">
    <property type="entry name" value="adh_short_C2"/>
    <property type="match status" value="1"/>
</dbReference>
<gene>
    <name evidence="3" type="ORF">CEUSTIGMA_g1772.t1</name>
</gene>
<dbReference type="PROSITE" id="PS00061">
    <property type="entry name" value="ADH_SHORT"/>
    <property type="match status" value="1"/>
</dbReference>
<dbReference type="InterPro" id="IPR020904">
    <property type="entry name" value="Sc_DH/Rdtase_CS"/>
</dbReference>
<dbReference type="PANTHER" id="PTHR42898:SF6">
    <property type="entry name" value="NADP-DEPENDENT MANNITOL DEHYDROGENASE"/>
    <property type="match status" value="1"/>
</dbReference>
<evidence type="ECO:0000256" key="2">
    <source>
        <dbReference type="SAM" id="MobiDB-lite"/>
    </source>
</evidence>
<protein>
    <recommendedName>
        <fullName evidence="5">Tropinone reductase</fullName>
    </recommendedName>
</protein>
<dbReference type="Pfam" id="PF00106">
    <property type="entry name" value="adh_short"/>
    <property type="match status" value="1"/>
</dbReference>
<dbReference type="InterPro" id="IPR045000">
    <property type="entry name" value="TR"/>
</dbReference>
<dbReference type="EMBL" id="BEGY01000007">
    <property type="protein sequence ID" value="GAX74323.1"/>
    <property type="molecule type" value="Genomic_DNA"/>
</dbReference>
<dbReference type="STRING" id="1157962.A0A250WU25"/>
<dbReference type="SUPFAM" id="SSF51735">
    <property type="entry name" value="NAD(P)-binding Rossmann-fold domains"/>
    <property type="match status" value="1"/>
</dbReference>
<dbReference type="AlphaFoldDB" id="A0A250WU25"/>
<keyword evidence="1" id="KW-0560">Oxidoreductase</keyword>
<feature type="compositionally biased region" description="Low complexity" evidence="2">
    <location>
        <begin position="142"/>
        <end position="153"/>
    </location>
</feature>
<evidence type="ECO:0000256" key="1">
    <source>
        <dbReference type="ARBA" id="ARBA00023002"/>
    </source>
</evidence>
<evidence type="ECO:0000313" key="4">
    <source>
        <dbReference type="Proteomes" id="UP000232323"/>
    </source>
</evidence>
<comment type="caution">
    <text evidence="3">The sequence shown here is derived from an EMBL/GenBank/DDBJ whole genome shotgun (WGS) entry which is preliminary data.</text>
</comment>
<dbReference type="Gene3D" id="3.40.50.720">
    <property type="entry name" value="NAD(P)-binding Rossmann-like Domain"/>
    <property type="match status" value="1"/>
</dbReference>